<keyword evidence="2" id="KW-1185">Reference proteome</keyword>
<reference evidence="2" key="1">
    <citation type="journal article" date="2015" name="Nat. Genet.">
        <title>The genome and transcriptome of the zoonotic hookworm Ancylostoma ceylanicum identify infection-specific gene families.</title>
        <authorList>
            <person name="Schwarz E.M."/>
            <person name="Hu Y."/>
            <person name="Antoshechkin I."/>
            <person name="Miller M.M."/>
            <person name="Sternberg P.W."/>
            <person name="Aroian R.V."/>
        </authorList>
    </citation>
    <scope>NUCLEOTIDE SEQUENCE</scope>
    <source>
        <strain evidence="2">HY135</strain>
    </source>
</reference>
<organism evidence="1 2">
    <name type="scientific">Ancylostoma ceylanicum</name>
    <dbReference type="NCBI Taxonomy" id="53326"/>
    <lineage>
        <taxon>Eukaryota</taxon>
        <taxon>Metazoa</taxon>
        <taxon>Ecdysozoa</taxon>
        <taxon>Nematoda</taxon>
        <taxon>Chromadorea</taxon>
        <taxon>Rhabditida</taxon>
        <taxon>Rhabditina</taxon>
        <taxon>Rhabditomorpha</taxon>
        <taxon>Strongyloidea</taxon>
        <taxon>Ancylostomatidae</taxon>
        <taxon>Ancylostomatinae</taxon>
        <taxon>Ancylostoma</taxon>
    </lineage>
</organism>
<name>A0A016UUI6_9BILA</name>
<dbReference type="AlphaFoldDB" id="A0A016UUI6"/>
<evidence type="ECO:0000313" key="2">
    <source>
        <dbReference type="Proteomes" id="UP000024635"/>
    </source>
</evidence>
<dbReference type="EMBL" id="JARK01001362">
    <property type="protein sequence ID" value="EYC18865.1"/>
    <property type="molecule type" value="Genomic_DNA"/>
</dbReference>
<proteinExistence type="predicted"/>
<gene>
    <name evidence="1" type="primary">Acey_s0026.g1413</name>
    <name evidence="1" type="ORF">Y032_0026g1413</name>
</gene>
<accession>A0A016UUI6</accession>
<protein>
    <submittedName>
        <fullName evidence="1">Uncharacterized protein</fullName>
    </submittedName>
</protein>
<sequence>MESAESGVTADGVMPGVLCLESKMRASSAISQFVELANLGRSAIYEHNDPFQITLLIQSSRTVAPCVAVSGDCERPPTLAADRR</sequence>
<evidence type="ECO:0000313" key="1">
    <source>
        <dbReference type="EMBL" id="EYC18865.1"/>
    </source>
</evidence>
<dbReference type="Proteomes" id="UP000024635">
    <property type="component" value="Unassembled WGS sequence"/>
</dbReference>
<comment type="caution">
    <text evidence="1">The sequence shown here is derived from an EMBL/GenBank/DDBJ whole genome shotgun (WGS) entry which is preliminary data.</text>
</comment>